<reference evidence="1 2" key="1">
    <citation type="journal article" date="2018" name="Science">
        <title>The opium poppy genome and morphinan production.</title>
        <authorList>
            <person name="Guo L."/>
            <person name="Winzer T."/>
            <person name="Yang X."/>
            <person name="Li Y."/>
            <person name="Ning Z."/>
            <person name="He Z."/>
            <person name="Teodor R."/>
            <person name="Lu Y."/>
            <person name="Bowser T.A."/>
            <person name="Graham I.A."/>
            <person name="Ye K."/>
        </authorList>
    </citation>
    <scope>NUCLEOTIDE SEQUENCE [LARGE SCALE GENOMIC DNA]</scope>
    <source>
        <strain evidence="2">cv. HN1</strain>
        <tissue evidence="1">Leaves</tissue>
    </source>
</reference>
<dbReference type="Proteomes" id="UP000316621">
    <property type="component" value="Chromosome 6"/>
</dbReference>
<evidence type="ECO:0000313" key="1">
    <source>
        <dbReference type="EMBL" id="RZC64536.1"/>
    </source>
</evidence>
<gene>
    <name evidence="1" type="ORF">C5167_008230</name>
</gene>
<dbReference type="EMBL" id="CM010720">
    <property type="protein sequence ID" value="RZC64536.1"/>
    <property type="molecule type" value="Genomic_DNA"/>
</dbReference>
<accession>A0A4Y7JVD3</accession>
<organism evidence="1 2">
    <name type="scientific">Papaver somniferum</name>
    <name type="common">Opium poppy</name>
    <dbReference type="NCBI Taxonomy" id="3469"/>
    <lineage>
        <taxon>Eukaryota</taxon>
        <taxon>Viridiplantae</taxon>
        <taxon>Streptophyta</taxon>
        <taxon>Embryophyta</taxon>
        <taxon>Tracheophyta</taxon>
        <taxon>Spermatophyta</taxon>
        <taxon>Magnoliopsida</taxon>
        <taxon>Ranunculales</taxon>
        <taxon>Papaveraceae</taxon>
        <taxon>Papaveroideae</taxon>
        <taxon>Papaver</taxon>
    </lineage>
</organism>
<proteinExistence type="predicted"/>
<dbReference type="AlphaFoldDB" id="A0A4Y7JVD3"/>
<protein>
    <submittedName>
        <fullName evidence="1">Uncharacterized protein</fullName>
    </submittedName>
</protein>
<dbReference type="Gramene" id="RZC64536">
    <property type="protein sequence ID" value="RZC64536"/>
    <property type="gene ID" value="C5167_008230"/>
</dbReference>
<evidence type="ECO:0000313" key="2">
    <source>
        <dbReference type="Proteomes" id="UP000316621"/>
    </source>
</evidence>
<sequence>MFYCVFHFSLNFYLERTMKISLSSGDLRIQDRLIGLELRGKRPLVMNSCIRTSNSSCLEQCMQFGMQVLDSYFTRYSYGIMDGIIANKERENL</sequence>
<name>A0A4Y7JVD3_PAPSO</name>
<keyword evidence="2" id="KW-1185">Reference proteome</keyword>